<dbReference type="PROSITE" id="PS50088">
    <property type="entry name" value="ANK_REPEAT"/>
    <property type="match status" value="1"/>
</dbReference>
<feature type="signal peptide" evidence="2">
    <location>
        <begin position="1"/>
        <end position="18"/>
    </location>
</feature>
<accession>A0ABD3QI32</accession>
<keyword evidence="2" id="KW-0732">Signal</keyword>
<sequence>MKSIALLTSLTSSIVVSANEDILHDPTTNYLNQKTYGTDLASFPIHHASISPHSTFYPSRQQFYDAYLAGCRSHHAPSAQHATCDENEASRIEMNNVQPPGMWNYTDMGFRLVKLPPRVVSALTDFWKANLGKEKEEEWFAGNTYTNHWESPTMMMDVTDDYLEGGGEPLRDLVWDTAHRMLEEWTGQELAKTSFYGIRMYATNAVLAPHVDRMPLVTSAVINVAQDVEEDWVLELWGHDGKAYNVSMEVGDMVMYESHSVIHGRPWPLKGKYFANVSFVHFEPIGHSLEHGYDHSKHDPNQKSGYNHGLPPYILDGSIEASRYRHKHGTTEWKRFHYEAEDMPEVTGSNGAHYAAYSNNIETLLHILANERSEMVHEPDGNGWLPIHECSMYSMVLEPNHLQAARAGNIDIIKILLDHGADIDARTEWGEGISTLRVAMQFHEQESPIVEFLKLKGAQSIIPYPDEL</sequence>
<reference evidence="3 4" key="1">
    <citation type="submission" date="2024-10" db="EMBL/GenBank/DDBJ databases">
        <title>Updated reference genomes for cyclostephanoid diatoms.</title>
        <authorList>
            <person name="Roberts W.R."/>
            <person name="Alverson A.J."/>
        </authorList>
    </citation>
    <scope>NUCLEOTIDE SEQUENCE [LARGE SCALE GENOMIC DNA]</scope>
    <source>
        <strain evidence="3 4">AJA010-31</strain>
    </source>
</reference>
<evidence type="ECO:0000256" key="2">
    <source>
        <dbReference type="SAM" id="SignalP"/>
    </source>
</evidence>
<dbReference type="PROSITE" id="PS50297">
    <property type="entry name" value="ANK_REP_REGION"/>
    <property type="match status" value="1"/>
</dbReference>
<dbReference type="SUPFAM" id="SSF48403">
    <property type="entry name" value="Ankyrin repeat"/>
    <property type="match status" value="1"/>
</dbReference>
<protein>
    <submittedName>
        <fullName evidence="3">Uncharacterized protein</fullName>
    </submittedName>
</protein>
<dbReference type="PRINTS" id="PR01415">
    <property type="entry name" value="ANKYRIN"/>
</dbReference>
<dbReference type="EMBL" id="JALLPJ020000168">
    <property type="protein sequence ID" value="KAL3800108.1"/>
    <property type="molecule type" value="Genomic_DNA"/>
</dbReference>
<dbReference type="InterPro" id="IPR036770">
    <property type="entry name" value="Ankyrin_rpt-contain_sf"/>
</dbReference>
<evidence type="ECO:0000313" key="3">
    <source>
        <dbReference type="EMBL" id="KAL3800108.1"/>
    </source>
</evidence>
<dbReference type="Proteomes" id="UP001530400">
    <property type="component" value="Unassembled WGS sequence"/>
</dbReference>
<organism evidence="3 4">
    <name type="scientific">Cyclotella atomus</name>
    <dbReference type="NCBI Taxonomy" id="382360"/>
    <lineage>
        <taxon>Eukaryota</taxon>
        <taxon>Sar</taxon>
        <taxon>Stramenopiles</taxon>
        <taxon>Ochrophyta</taxon>
        <taxon>Bacillariophyta</taxon>
        <taxon>Coscinodiscophyceae</taxon>
        <taxon>Thalassiosirophycidae</taxon>
        <taxon>Stephanodiscales</taxon>
        <taxon>Stephanodiscaceae</taxon>
        <taxon>Cyclotella</taxon>
    </lineage>
</organism>
<gene>
    <name evidence="3" type="ORF">ACHAWO_012324</name>
</gene>
<evidence type="ECO:0000313" key="4">
    <source>
        <dbReference type="Proteomes" id="UP001530400"/>
    </source>
</evidence>
<name>A0ABD3QI32_9STRA</name>
<dbReference type="AlphaFoldDB" id="A0ABD3QI32"/>
<feature type="repeat" description="ANK" evidence="1">
    <location>
        <begin position="404"/>
        <end position="428"/>
    </location>
</feature>
<dbReference type="Pfam" id="PF00023">
    <property type="entry name" value="Ank"/>
    <property type="match status" value="1"/>
</dbReference>
<dbReference type="Gene3D" id="1.25.40.20">
    <property type="entry name" value="Ankyrin repeat-containing domain"/>
    <property type="match status" value="1"/>
</dbReference>
<dbReference type="InterPro" id="IPR002110">
    <property type="entry name" value="Ankyrin_rpt"/>
</dbReference>
<dbReference type="SMART" id="SM00248">
    <property type="entry name" value="ANK"/>
    <property type="match status" value="2"/>
</dbReference>
<proteinExistence type="predicted"/>
<evidence type="ECO:0000256" key="1">
    <source>
        <dbReference type="PROSITE-ProRule" id="PRU00023"/>
    </source>
</evidence>
<keyword evidence="4" id="KW-1185">Reference proteome</keyword>
<keyword evidence="1" id="KW-0040">ANK repeat</keyword>
<feature type="chain" id="PRO_5044876744" evidence="2">
    <location>
        <begin position="19"/>
        <end position="468"/>
    </location>
</feature>
<comment type="caution">
    <text evidence="3">The sequence shown here is derived from an EMBL/GenBank/DDBJ whole genome shotgun (WGS) entry which is preliminary data.</text>
</comment>